<organism evidence="1 2">
    <name type="scientific">Propionicimonas paludicola</name>
    <dbReference type="NCBI Taxonomy" id="185243"/>
    <lineage>
        <taxon>Bacteria</taxon>
        <taxon>Bacillati</taxon>
        <taxon>Actinomycetota</taxon>
        <taxon>Actinomycetes</taxon>
        <taxon>Propionibacteriales</taxon>
        <taxon>Nocardioidaceae</taxon>
        <taxon>Propionicimonas</taxon>
    </lineage>
</organism>
<sequence length="234" mass="24657">MNLSRAEYRQALAALADDGLAGYLSANSNLPGPRGNLTLLDAAGDVLPEPVARRLADDPDEFLACAGVVTVGRLLQERPGDQELVDLLTVRAADPRWRVREAVAIAAQRVGDADQPQFRALVAGWAASSDPLVARAGIAAVCEPRLLADPLTAAAALDACARATATLQAFSAADRRSEEVRTLRQGLGYCWSVAVAGTPEAGLPLFLGLDATDPDLAWVIKSNRGKQRLARLLG</sequence>
<evidence type="ECO:0008006" key="3">
    <source>
        <dbReference type="Google" id="ProtNLM"/>
    </source>
</evidence>
<dbReference type="Proteomes" id="UP000226079">
    <property type="component" value="Unassembled WGS sequence"/>
</dbReference>
<proteinExistence type="predicted"/>
<keyword evidence="2" id="KW-1185">Reference proteome</keyword>
<evidence type="ECO:0000313" key="1">
    <source>
        <dbReference type="EMBL" id="PFG16907.1"/>
    </source>
</evidence>
<gene>
    <name evidence="1" type="ORF">ATK74_1462</name>
</gene>
<name>A0A2A9CR30_9ACTN</name>
<accession>A0A2A9CR30</accession>
<dbReference type="EMBL" id="PDJC01000001">
    <property type="protein sequence ID" value="PFG16907.1"/>
    <property type="molecule type" value="Genomic_DNA"/>
</dbReference>
<evidence type="ECO:0000313" key="2">
    <source>
        <dbReference type="Proteomes" id="UP000226079"/>
    </source>
</evidence>
<dbReference type="SUPFAM" id="SSF48371">
    <property type="entry name" value="ARM repeat"/>
    <property type="match status" value="1"/>
</dbReference>
<dbReference type="InterPro" id="IPR016024">
    <property type="entry name" value="ARM-type_fold"/>
</dbReference>
<protein>
    <recommendedName>
        <fullName evidence="3">HEAT repeat protein</fullName>
    </recommendedName>
</protein>
<comment type="caution">
    <text evidence="1">The sequence shown here is derived from an EMBL/GenBank/DDBJ whole genome shotgun (WGS) entry which is preliminary data.</text>
</comment>
<dbReference type="RefSeq" id="WP_098460398.1">
    <property type="nucleotide sequence ID" value="NZ_PDJC01000001.1"/>
</dbReference>
<dbReference type="OrthoDB" id="154709at2"/>
<reference evidence="1 2" key="1">
    <citation type="submission" date="2017-10" db="EMBL/GenBank/DDBJ databases">
        <title>Sequencing the genomes of 1000 actinobacteria strains.</title>
        <authorList>
            <person name="Klenk H.-P."/>
        </authorList>
    </citation>
    <scope>NUCLEOTIDE SEQUENCE [LARGE SCALE GENOMIC DNA]</scope>
    <source>
        <strain evidence="1 2">DSM 15597</strain>
    </source>
</reference>
<dbReference type="AlphaFoldDB" id="A0A2A9CR30"/>